<evidence type="ECO:0000256" key="1">
    <source>
        <dbReference type="SAM" id="MobiDB-lite"/>
    </source>
</evidence>
<dbReference type="SUPFAM" id="SSF160904">
    <property type="entry name" value="Jann2411-like"/>
    <property type="match status" value="1"/>
</dbReference>
<dbReference type="InterPro" id="IPR010852">
    <property type="entry name" value="ABATE"/>
</dbReference>
<feature type="region of interest" description="Disordered" evidence="1">
    <location>
        <begin position="1"/>
        <end position="55"/>
    </location>
</feature>
<accession>A0A1T3P6T7</accession>
<feature type="compositionally biased region" description="Polar residues" evidence="1">
    <location>
        <begin position="1"/>
        <end position="12"/>
    </location>
</feature>
<sequence>MNPLLHSSTKSGATALPTASLRRSRPGSRPGSRPVSRSVRPGGRPTAVGADRSPGAASCLPARVLSWVVFAAVTGPTPDRRWNNCPIRLLTLTRPTLTCQTGYHEDVAYTFSGGDVALDLIGTVQARRTEARDLLDTPASLASWTVAAGLVDTLPAVDEQGLADTIELRETMYRLALARETPPGYADPDREALNRLAAGEPVRVALTSDGLVERTGDLAAVLAEIARSAVTLFGGPDADRIRECEAPLCTRLYVDTSRRGSRRWCDMRRCGNRAKAAAFRARHRDEPEPADA</sequence>
<name>A0A1T3P6T7_9ACTN</name>
<dbReference type="AlphaFoldDB" id="A0A1T3P6T7"/>
<dbReference type="EMBL" id="MWQN01000001">
    <property type="protein sequence ID" value="OPC84763.1"/>
    <property type="molecule type" value="Genomic_DNA"/>
</dbReference>
<feature type="compositionally biased region" description="Low complexity" evidence="1">
    <location>
        <begin position="27"/>
        <end position="45"/>
    </location>
</feature>
<dbReference type="STRING" id="159449.B4N89_02730"/>
<dbReference type="Proteomes" id="UP000190037">
    <property type="component" value="Unassembled WGS sequence"/>
</dbReference>
<feature type="domain" description="Zinc finger CGNR" evidence="2">
    <location>
        <begin position="240"/>
        <end position="283"/>
    </location>
</feature>
<dbReference type="OrthoDB" id="123307at2"/>
<dbReference type="InterPro" id="IPR023286">
    <property type="entry name" value="ABATE_dom_sf"/>
</dbReference>
<dbReference type="PANTHER" id="PTHR35525">
    <property type="entry name" value="BLL6575 PROTEIN"/>
    <property type="match status" value="1"/>
</dbReference>
<dbReference type="Pfam" id="PF11706">
    <property type="entry name" value="zf-CGNR"/>
    <property type="match status" value="1"/>
</dbReference>
<evidence type="ECO:0000313" key="4">
    <source>
        <dbReference type="Proteomes" id="UP000190037"/>
    </source>
</evidence>
<dbReference type="PANTHER" id="PTHR35525:SF3">
    <property type="entry name" value="BLL6575 PROTEIN"/>
    <property type="match status" value="1"/>
</dbReference>
<gene>
    <name evidence="3" type="ORF">B4N89_02730</name>
</gene>
<dbReference type="Gene3D" id="1.10.3300.10">
    <property type="entry name" value="Jann2411-like domain"/>
    <property type="match status" value="1"/>
</dbReference>
<comment type="caution">
    <text evidence="3">The sequence shown here is derived from an EMBL/GenBank/DDBJ whole genome shotgun (WGS) entry which is preliminary data.</text>
</comment>
<protein>
    <recommendedName>
        <fullName evidence="2">Zinc finger CGNR domain-containing protein</fullName>
    </recommendedName>
</protein>
<proteinExistence type="predicted"/>
<evidence type="ECO:0000259" key="2">
    <source>
        <dbReference type="Pfam" id="PF11706"/>
    </source>
</evidence>
<dbReference type="Pfam" id="PF07336">
    <property type="entry name" value="ABATE"/>
    <property type="match status" value="1"/>
</dbReference>
<keyword evidence="4" id="KW-1185">Reference proteome</keyword>
<organism evidence="3 4">
    <name type="scientific">Embleya scabrispora</name>
    <dbReference type="NCBI Taxonomy" id="159449"/>
    <lineage>
        <taxon>Bacteria</taxon>
        <taxon>Bacillati</taxon>
        <taxon>Actinomycetota</taxon>
        <taxon>Actinomycetes</taxon>
        <taxon>Kitasatosporales</taxon>
        <taxon>Streptomycetaceae</taxon>
        <taxon>Embleya</taxon>
    </lineage>
</organism>
<dbReference type="InterPro" id="IPR021005">
    <property type="entry name" value="Znf_CGNR"/>
</dbReference>
<reference evidence="3 4" key="1">
    <citation type="submission" date="2017-03" db="EMBL/GenBank/DDBJ databases">
        <title>Draft genome sequence of Streptomyces scabrisporus NF3, endophyte isolated from Amphipterygium adstringens.</title>
        <authorList>
            <person name="Vazquez M."/>
            <person name="Ceapa C.D."/>
            <person name="Rodriguez Luna D."/>
            <person name="Sanchez Esquivel S."/>
        </authorList>
    </citation>
    <scope>NUCLEOTIDE SEQUENCE [LARGE SCALE GENOMIC DNA]</scope>
    <source>
        <strain evidence="3 4">NF3</strain>
    </source>
</reference>
<evidence type="ECO:0000313" key="3">
    <source>
        <dbReference type="EMBL" id="OPC84763.1"/>
    </source>
</evidence>